<name>A0ABW4BPS7_9LACO</name>
<dbReference type="InterPro" id="IPR012338">
    <property type="entry name" value="Beta-lactam/transpept-like"/>
</dbReference>
<reference evidence="14" key="1">
    <citation type="journal article" date="2019" name="Int. J. Syst. Evol. Microbiol.">
        <title>The Global Catalogue of Microorganisms (GCM) 10K type strain sequencing project: providing services to taxonomists for standard genome sequencing and annotation.</title>
        <authorList>
            <consortium name="The Broad Institute Genomics Platform"/>
            <consortium name="The Broad Institute Genome Sequencing Center for Infectious Disease"/>
            <person name="Wu L."/>
            <person name="Ma J."/>
        </authorList>
    </citation>
    <scope>NUCLEOTIDE SEQUENCE [LARGE SCALE GENOMIC DNA]</scope>
    <source>
        <strain evidence="14">CCM 8937</strain>
    </source>
</reference>
<dbReference type="InterPro" id="IPR001264">
    <property type="entry name" value="Glyco_trans_51"/>
</dbReference>
<evidence type="ECO:0000256" key="1">
    <source>
        <dbReference type="ARBA" id="ARBA00022645"/>
    </source>
</evidence>
<organism evidence="13 14">
    <name type="scientific">Lapidilactobacillus gannanensis</name>
    <dbReference type="NCBI Taxonomy" id="2486002"/>
    <lineage>
        <taxon>Bacteria</taxon>
        <taxon>Bacillati</taxon>
        <taxon>Bacillota</taxon>
        <taxon>Bacilli</taxon>
        <taxon>Lactobacillales</taxon>
        <taxon>Lactobacillaceae</taxon>
        <taxon>Lapidilactobacillus</taxon>
    </lineage>
</organism>
<evidence type="ECO:0000256" key="5">
    <source>
        <dbReference type="ARBA" id="ARBA00022801"/>
    </source>
</evidence>
<proteinExistence type="predicted"/>
<dbReference type="Pfam" id="PF00912">
    <property type="entry name" value="Transgly"/>
    <property type="match status" value="1"/>
</dbReference>
<dbReference type="Pfam" id="PF00905">
    <property type="entry name" value="Transpeptidase"/>
    <property type="match status" value="1"/>
</dbReference>
<dbReference type="Gene3D" id="3.40.710.10">
    <property type="entry name" value="DD-peptidase/beta-lactamase superfamily"/>
    <property type="match status" value="1"/>
</dbReference>
<dbReference type="EMBL" id="JBHTOH010000087">
    <property type="protein sequence ID" value="MFD1411786.1"/>
    <property type="molecule type" value="Genomic_DNA"/>
</dbReference>
<dbReference type="Proteomes" id="UP001597191">
    <property type="component" value="Unassembled WGS sequence"/>
</dbReference>
<evidence type="ECO:0000259" key="11">
    <source>
        <dbReference type="Pfam" id="PF00905"/>
    </source>
</evidence>
<evidence type="ECO:0000256" key="2">
    <source>
        <dbReference type="ARBA" id="ARBA00022670"/>
    </source>
</evidence>
<dbReference type="SUPFAM" id="SSF53955">
    <property type="entry name" value="Lysozyme-like"/>
    <property type="match status" value="1"/>
</dbReference>
<evidence type="ECO:0000256" key="4">
    <source>
        <dbReference type="ARBA" id="ARBA00022679"/>
    </source>
</evidence>
<dbReference type="Gene3D" id="1.10.3810.10">
    <property type="entry name" value="Biosynthetic peptidoglycan transglycosylase-like"/>
    <property type="match status" value="1"/>
</dbReference>
<feature type="compositionally biased region" description="Low complexity" evidence="9">
    <location>
        <begin position="682"/>
        <end position="730"/>
    </location>
</feature>
<accession>A0ABW4BPS7</accession>
<evidence type="ECO:0000256" key="6">
    <source>
        <dbReference type="ARBA" id="ARBA00023268"/>
    </source>
</evidence>
<evidence type="ECO:0000313" key="14">
    <source>
        <dbReference type="Proteomes" id="UP001597191"/>
    </source>
</evidence>
<dbReference type="RefSeq" id="WP_379880880.1">
    <property type="nucleotide sequence ID" value="NZ_JBHTOH010000087.1"/>
</dbReference>
<keyword evidence="1" id="KW-0121">Carboxypeptidase</keyword>
<feature type="region of interest" description="Disordered" evidence="9">
    <location>
        <begin position="1"/>
        <end position="32"/>
    </location>
</feature>
<comment type="catalytic activity">
    <reaction evidence="7">
        <text>Preferential cleavage: (Ac)2-L-Lys-D-Ala-|-D-Ala. Also transpeptidation of peptidyl-alanyl moieties that are N-acyl substituents of D-alanine.</text>
        <dbReference type="EC" id="3.4.16.4"/>
    </reaction>
</comment>
<evidence type="ECO:0000259" key="12">
    <source>
        <dbReference type="Pfam" id="PF00912"/>
    </source>
</evidence>
<keyword evidence="10" id="KW-0812">Transmembrane</keyword>
<sequence length="748" mass="81162">MAQNNTMTREARKASQNQTRSKTGRGGQPKRKRPLWRRIIRWALLLILAGILLGAGLFFYYAKDAPKLSTEELTKGGSSVVLASNNHQITRLGSENRSYVKSSEIPQQLKDAVVSIEDRRFYSEPLGIDPIRIVSSALHNITNPNSAPQGGSTLTQQLIKLSYFSTNKSDQTLRRKAQEAWLAMQAQQKYSKEQILEYYINKVFMSNGAYGMGTAATLYYGKSLSQLSLAQTALLAGIPNAPSSYDPYVHPDAAKARRDLVIQAMLDNKKITSAQAQTAINTPITTGLKSQSEVTASENNAVIADAYIQEVVKQVKKLGYDPYRDNLTIKTNLNWDAQQHLYDLVNGDTIAFPDNSLQTGVTITDPNNGNVIAMVGNRKVGQVQMALNHATQTDRSNGSTMKPLLDYAPAIEYLNWATNHTVDDSEYTYPGTNIQLKDWDLQYQGEMTMRQALAVSRNIPAVRTLETVGLSKASSFVSNLGIKIASDAGLSVGIGDNISTLQVAAAYNAFANGGTYYQPQYVASITTADKVVHHYDDNEGQTAMKSSTAYMITDMLKDVITSGSGTATQISGLYQAGKTGTTGYTDEELAKNPALNNTVKDSWFAGYTKHYSIAVWTGYDKSAQQGVADQTIAQLIYRNMMSYLSTNVTNSDWTKPSTVVRIGNVLYVKGHQPATTTDNKPSSSSSSSSSESSSTSVESSSSESSSTSVESSSSESSSTSVESSSSSSESSHSEGSDNNNETGNKEGV</sequence>
<comment type="caution">
    <text evidence="13">The sequence shown here is derived from an EMBL/GenBank/DDBJ whole genome shotgun (WGS) entry which is preliminary data.</text>
</comment>
<keyword evidence="10" id="KW-0472">Membrane</keyword>
<evidence type="ECO:0000256" key="10">
    <source>
        <dbReference type="SAM" id="Phobius"/>
    </source>
</evidence>
<dbReference type="PANTHER" id="PTHR32282:SF29">
    <property type="entry name" value="PENICILLIN-BINDING PROTEIN 1A"/>
    <property type="match status" value="1"/>
</dbReference>
<evidence type="ECO:0000256" key="8">
    <source>
        <dbReference type="ARBA" id="ARBA00049902"/>
    </source>
</evidence>
<evidence type="ECO:0000256" key="3">
    <source>
        <dbReference type="ARBA" id="ARBA00022676"/>
    </source>
</evidence>
<evidence type="ECO:0000256" key="9">
    <source>
        <dbReference type="SAM" id="MobiDB-lite"/>
    </source>
</evidence>
<dbReference type="SUPFAM" id="SSF56601">
    <property type="entry name" value="beta-lactamase/transpeptidase-like"/>
    <property type="match status" value="1"/>
</dbReference>
<dbReference type="InterPro" id="IPR050396">
    <property type="entry name" value="Glycosyltr_51/Transpeptidase"/>
</dbReference>
<keyword evidence="4" id="KW-0808">Transferase</keyword>
<keyword evidence="2" id="KW-0645">Protease</keyword>
<keyword evidence="3" id="KW-0328">Glycosyltransferase</keyword>
<feature type="region of interest" description="Disordered" evidence="9">
    <location>
        <begin position="671"/>
        <end position="748"/>
    </location>
</feature>
<dbReference type="PANTHER" id="PTHR32282">
    <property type="entry name" value="BINDING PROTEIN TRANSPEPTIDASE, PUTATIVE-RELATED"/>
    <property type="match status" value="1"/>
</dbReference>
<dbReference type="NCBIfam" id="TIGR02074">
    <property type="entry name" value="PBP_1a_fam"/>
    <property type="match status" value="1"/>
</dbReference>
<keyword evidence="6" id="KW-0511">Multifunctional enzyme</keyword>
<gene>
    <name evidence="13" type="ORF">ACFQ4R_09330</name>
</gene>
<feature type="domain" description="Glycosyl transferase family 51" evidence="12">
    <location>
        <begin position="87"/>
        <end position="265"/>
    </location>
</feature>
<comment type="catalytic activity">
    <reaction evidence="8">
        <text>[GlcNAc-(1-&gt;4)-Mur2Ac(oyl-L-Ala-gamma-D-Glu-L-Lys-D-Ala-D-Ala)](n)-di-trans,octa-cis-undecaprenyl diphosphate + beta-D-GlcNAc-(1-&gt;4)-Mur2Ac(oyl-L-Ala-gamma-D-Glu-L-Lys-D-Ala-D-Ala)-di-trans,octa-cis-undecaprenyl diphosphate = [GlcNAc-(1-&gt;4)-Mur2Ac(oyl-L-Ala-gamma-D-Glu-L-Lys-D-Ala-D-Ala)](n+1)-di-trans,octa-cis-undecaprenyl diphosphate + di-trans,octa-cis-undecaprenyl diphosphate + H(+)</text>
        <dbReference type="Rhea" id="RHEA:23708"/>
        <dbReference type="Rhea" id="RHEA-COMP:9602"/>
        <dbReference type="Rhea" id="RHEA-COMP:9603"/>
        <dbReference type="ChEBI" id="CHEBI:15378"/>
        <dbReference type="ChEBI" id="CHEBI:58405"/>
        <dbReference type="ChEBI" id="CHEBI:60033"/>
        <dbReference type="ChEBI" id="CHEBI:78435"/>
        <dbReference type="EC" id="2.4.99.28"/>
    </reaction>
</comment>
<dbReference type="InterPro" id="IPR023346">
    <property type="entry name" value="Lysozyme-like_dom_sf"/>
</dbReference>
<keyword evidence="5" id="KW-0378">Hydrolase</keyword>
<feature type="domain" description="Penicillin-binding protein transpeptidase" evidence="11">
    <location>
        <begin position="360"/>
        <end position="641"/>
    </location>
</feature>
<feature type="transmembrane region" description="Helical" evidence="10">
    <location>
        <begin position="39"/>
        <end position="62"/>
    </location>
</feature>
<evidence type="ECO:0000256" key="7">
    <source>
        <dbReference type="ARBA" id="ARBA00034000"/>
    </source>
</evidence>
<keyword evidence="14" id="KW-1185">Reference proteome</keyword>
<evidence type="ECO:0000313" key="13">
    <source>
        <dbReference type="EMBL" id="MFD1411786.1"/>
    </source>
</evidence>
<feature type="compositionally biased region" description="Polar residues" evidence="9">
    <location>
        <begin position="1"/>
        <end position="21"/>
    </location>
</feature>
<protein>
    <submittedName>
        <fullName evidence="13">PBP1A family penicillin-binding protein</fullName>
    </submittedName>
</protein>
<dbReference type="InterPro" id="IPR001460">
    <property type="entry name" value="PCN-bd_Tpept"/>
</dbReference>
<dbReference type="InterPro" id="IPR036950">
    <property type="entry name" value="PBP_transglycosylase"/>
</dbReference>
<keyword evidence="10" id="KW-1133">Transmembrane helix</keyword>